<evidence type="ECO:0000313" key="3">
    <source>
        <dbReference type="EMBL" id="RWA13592.1"/>
    </source>
</evidence>
<dbReference type="EMBL" id="RYZI01000023">
    <property type="protein sequence ID" value="RWA13592.1"/>
    <property type="molecule type" value="Genomic_DNA"/>
</dbReference>
<name>A0A439DGR4_9PEZI</name>
<evidence type="ECO:0000256" key="1">
    <source>
        <dbReference type="SAM" id="Phobius"/>
    </source>
</evidence>
<dbReference type="PANTHER" id="PTHR24148:SF64">
    <property type="entry name" value="HETEROKARYON INCOMPATIBILITY DOMAIN-CONTAINING PROTEIN"/>
    <property type="match status" value="1"/>
</dbReference>
<dbReference type="Pfam" id="PF06985">
    <property type="entry name" value="HET"/>
    <property type="match status" value="1"/>
</dbReference>
<feature type="domain" description="Heterokaryon incompatibility" evidence="2">
    <location>
        <begin position="152"/>
        <end position="309"/>
    </location>
</feature>
<gene>
    <name evidence="3" type="ORF">EKO27_g1522</name>
</gene>
<keyword evidence="1" id="KW-0472">Membrane</keyword>
<dbReference type="InterPro" id="IPR010730">
    <property type="entry name" value="HET"/>
</dbReference>
<feature type="transmembrane region" description="Helical" evidence="1">
    <location>
        <begin position="45"/>
        <end position="72"/>
    </location>
</feature>
<keyword evidence="4" id="KW-1185">Reference proteome</keyword>
<organism evidence="3 4">
    <name type="scientific">Xylaria grammica</name>
    <dbReference type="NCBI Taxonomy" id="363999"/>
    <lineage>
        <taxon>Eukaryota</taxon>
        <taxon>Fungi</taxon>
        <taxon>Dikarya</taxon>
        <taxon>Ascomycota</taxon>
        <taxon>Pezizomycotina</taxon>
        <taxon>Sordariomycetes</taxon>
        <taxon>Xylariomycetidae</taxon>
        <taxon>Xylariales</taxon>
        <taxon>Xylariaceae</taxon>
        <taxon>Xylaria</taxon>
    </lineage>
</organism>
<dbReference type="PANTHER" id="PTHR24148">
    <property type="entry name" value="ANKYRIN REPEAT DOMAIN-CONTAINING PROTEIN 39 HOMOLOG-RELATED"/>
    <property type="match status" value="1"/>
</dbReference>
<reference evidence="3 4" key="1">
    <citation type="submission" date="2018-12" db="EMBL/GenBank/DDBJ databases">
        <title>Draft genome sequence of Xylaria grammica IHI A82.</title>
        <authorList>
            <person name="Buettner E."/>
            <person name="Kellner H."/>
        </authorList>
    </citation>
    <scope>NUCLEOTIDE SEQUENCE [LARGE SCALE GENOMIC DNA]</scope>
    <source>
        <strain evidence="3 4">IHI A82</strain>
    </source>
</reference>
<accession>A0A439DGR4</accession>
<proteinExistence type="predicted"/>
<sequence length="737" mass="82584">MVKDLANSCAATRIRVNSLRLRHLNASILPPLLLSAIRDGLGARLIITVSGSAVVILSTLLPFAIIVFMILYTLEQNSHIEILDLLGVWLVVSDITGEHKSLVVDQPRKQGSPAHPAIENDEIRLLILEPGRRDALLECRLVRCRVSIDTWYEALSYAWGDTPSQHMLKCNGEMIQITENLESALRHIRHPLARRVLWVDAVCIDQGDAEERGHQVQLMSQIFSQAKRVIVWLGEETADVKGAFSIRPNQGYFLGPEGIALLALERERTPTDLDFTMDNAAISLADGNFLPLVRLLERSWFRRLWVLQEAALAQAVVLQCGKKRARWDDFSDTLSQLKRKGFVFDSFTPDAAMGVETVLEIERIRSGSQQSLLSVLLGTCSAECCDLRDKVYGVLSLARDYSPRGMNSPAEESTVVLEPDYTIRTFETFLKLAVWGVLVYGAPDVLSCTSRTDEEPLSELSGLPSWVPDWTRLDNDMPFTRYESCHIPQKVALFVCDDPVIHHGLNLEIPALHIDSIVQVGSRSQFKKTPFGKLWEEGDDEPSKVILRIHKWSDETARAMHDALAWIYDCERLASLTRTRQASPRDGPGKYWRTLTAGMNSKGEAVSEDFDRHFQIYTDFLQACINVRDLGGSDLVVPRSRINTVGRVEAALHMWSSKRRFAMTQNGSTALVPNQTQMGDIVVIVANSKVPHILRPRSDGTYMVVGEAYLENIYDNKLLGGDNKVGSTGNRKYFCLS</sequence>
<protein>
    <recommendedName>
        <fullName evidence="2">Heterokaryon incompatibility domain-containing protein</fullName>
    </recommendedName>
</protein>
<dbReference type="AlphaFoldDB" id="A0A439DGR4"/>
<evidence type="ECO:0000313" key="4">
    <source>
        <dbReference type="Proteomes" id="UP000286045"/>
    </source>
</evidence>
<evidence type="ECO:0000259" key="2">
    <source>
        <dbReference type="Pfam" id="PF06985"/>
    </source>
</evidence>
<keyword evidence="1" id="KW-0812">Transmembrane</keyword>
<keyword evidence="1" id="KW-1133">Transmembrane helix</keyword>
<dbReference type="Pfam" id="PF26639">
    <property type="entry name" value="Het-6_barrel"/>
    <property type="match status" value="1"/>
</dbReference>
<dbReference type="Proteomes" id="UP000286045">
    <property type="component" value="Unassembled WGS sequence"/>
</dbReference>
<comment type="caution">
    <text evidence="3">The sequence shown here is derived from an EMBL/GenBank/DDBJ whole genome shotgun (WGS) entry which is preliminary data.</text>
</comment>
<dbReference type="InterPro" id="IPR052895">
    <property type="entry name" value="HetReg/Transcr_Mod"/>
</dbReference>